<dbReference type="InterPro" id="IPR033557">
    <property type="entry name" value="CIMAP2"/>
</dbReference>
<proteinExistence type="predicted"/>
<dbReference type="PANTHER" id="PTHR34914">
    <property type="entry name" value="LYMPHOCYTE EXPANSION MOLECULE"/>
    <property type="match status" value="1"/>
</dbReference>
<dbReference type="PANTHER" id="PTHR34914:SF1">
    <property type="entry name" value="LYMPHOCYTE EXPANSION MOLECULE"/>
    <property type="match status" value="1"/>
</dbReference>
<dbReference type="EMBL" id="JXXN02000018">
    <property type="protein sequence ID" value="THD29039.1"/>
    <property type="molecule type" value="Genomic_DNA"/>
</dbReference>
<sequence length="376" mass="42724">MFVRFDVNIVHPRWRVEPSSPLIGPTTYAGSIETIGMKLVQMNRSDWKRKYELERQSEIPKLLYRKQVLELEEKKRALGPGTHNISMDLFRRQSFTKRGPVDTRTPRFYGEGSNDVPGVGTYGLGGDPYAYKELMEAKYKSANTVGLLSCGGSGDRSLPYSSSHLGPGTYRLRDPLDEFLNKKVSQRGPYDLTTGPRSKITVSNNPEPGMYDIASFVKDLTLAEKRYFGKFRRMPDPLSKKRSRSSVIPTPNPVYPMTELSPASYDPIKPPKKAPSGNRKNVPFLCGAPRITITCNKIRKLHGRKNRISIHEFPVYFYDNPTTKTMTFVMINHERLRSKNIPPHENPQIDHYSTEQEPCIPIRTNSLSCRSIPLIG</sequence>
<reference evidence="2" key="1">
    <citation type="submission" date="2019-03" db="EMBL/GenBank/DDBJ databases">
        <title>Improved annotation for the trematode Fasciola hepatica.</title>
        <authorList>
            <person name="Choi Y.-J."/>
            <person name="Martin J."/>
            <person name="Mitreva M."/>
        </authorList>
    </citation>
    <scope>NUCLEOTIDE SEQUENCE [LARGE SCALE GENOMIC DNA]</scope>
</reference>
<accession>A0A4E0RJ49</accession>
<protein>
    <recommendedName>
        <fullName evidence="4">Lymphocyte expansion molecule</fullName>
    </recommendedName>
</protein>
<organism evidence="2 3">
    <name type="scientific">Fasciola hepatica</name>
    <name type="common">Liver fluke</name>
    <dbReference type="NCBI Taxonomy" id="6192"/>
    <lineage>
        <taxon>Eukaryota</taxon>
        <taxon>Metazoa</taxon>
        <taxon>Spiralia</taxon>
        <taxon>Lophotrochozoa</taxon>
        <taxon>Platyhelminthes</taxon>
        <taxon>Trematoda</taxon>
        <taxon>Digenea</taxon>
        <taxon>Plagiorchiida</taxon>
        <taxon>Echinostomata</taxon>
        <taxon>Echinostomatoidea</taxon>
        <taxon>Fasciolidae</taxon>
        <taxon>Fasciola</taxon>
    </lineage>
</organism>
<comment type="caution">
    <text evidence="2">The sequence shown here is derived from an EMBL/GenBank/DDBJ whole genome shotgun (WGS) entry which is preliminary data.</text>
</comment>
<gene>
    <name evidence="2" type="ORF">D915_000124</name>
</gene>
<dbReference type="Proteomes" id="UP000230066">
    <property type="component" value="Unassembled WGS sequence"/>
</dbReference>
<evidence type="ECO:0000313" key="2">
    <source>
        <dbReference type="EMBL" id="THD29039.1"/>
    </source>
</evidence>
<feature type="region of interest" description="Disordered" evidence="1">
    <location>
        <begin position="238"/>
        <end position="266"/>
    </location>
</feature>
<evidence type="ECO:0000256" key="1">
    <source>
        <dbReference type="SAM" id="MobiDB-lite"/>
    </source>
</evidence>
<evidence type="ECO:0000313" key="3">
    <source>
        <dbReference type="Proteomes" id="UP000230066"/>
    </source>
</evidence>
<dbReference type="AlphaFoldDB" id="A0A4E0RJ49"/>
<name>A0A4E0RJ49_FASHE</name>
<keyword evidence="3" id="KW-1185">Reference proteome</keyword>
<evidence type="ECO:0008006" key="4">
    <source>
        <dbReference type="Google" id="ProtNLM"/>
    </source>
</evidence>